<evidence type="ECO:0000313" key="1">
    <source>
        <dbReference type="EMBL" id="KAJ3509044.1"/>
    </source>
</evidence>
<dbReference type="OrthoDB" id="2679825at2759"/>
<dbReference type="EMBL" id="JANKHO010000510">
    <property type="protein sequence ID" value="KAJ3509044.1"/>
    <property type="molecule type" value="Genomic_DNA"/>
</dbReference>
<comment type="caution">
    <text evidence="1">The sequence shown here is derived from an EMBL/GenBank/DDBJ whole genome shotgun (WGS) entry which is preliminary data.</text>
</comment>
<dbReference type="AlphaFoldDB" id="A0A9W8MWX9"/>
<organism evidence="1 2">
    <name type="scientific">Agrocybe chaxingu</name>
    <dbReference type="NCBI Taxonomy" id="84603"/>
    <lineage>
        <taxon>Eukaryota</taxon>
        <taxon>Fungi</taxon>
        <taxon>Dikarya</taxon>
        <taxon>Basidiomycota</taxon>
        <taxon>Agaricomycotina</taxon>
        <taxon>Agaricomycetes</taxon>
        <taxon>Agaricomycetidae</taxon>
        <taxon>Agaricales</taxon>
        <taxon>Agaricineae</taxon>
        <taxon>Strophariaceae</taxon>
        <taxon>Agrocybe</taxon>
    </lineage>
</organism>
<dbReference type="Pfam" id="PF21858">
    <property type="entry name" value="DUF6914"/>
    <property type="match status" value="1"/>
</dbReference>
<reference evidence="1" key="1">
    <citation type="submission" date="2022-07" db="EMBL/GenBank/DDBJ databases">
        <title>Genome Sequence of Agrocybe chaxingu.</title>
        <authorList>
            <person name="Buettner E."/>
        </authorList>
    </citation>
    <scope>NUCLEOTIDE SEQUENCE</scope>
    <source>
        <strain evidence="1">MP-N11</strain>
    </source>
</reference>
<evidence type="ECO:0000313" key="2">
    <source>
        <dbReference type="Proteomes" id="UP001148786"/>
    </source>
</evidence>
<proteinExistence type="predicted"/>
<name>A0A9W8MWX9_9AGAR</name>
<sequence length="185" mass="21423">MFSKNRRRLYMAFYVRSARDENDVKFHTSLLVTPKSPNMQTMERNSLRLHAMNTVNASGVEFWRYDYSNVIVRTFRLAGLQLLAKIESDVTDEVLINLLKQVYVSPNANDLSWRCRNWAWDAIELLVKNGIVQPLPEGMAARDVWQAGYDFIENEDLNNMLREALRTCDVRGHPIKSEIGALVED</sequence>
<protein>
    <submittedName>
        <fullName evidence="1">Uncharacterized protein</fullName>
    </submittedName>
</protein>
<accession>A0A9W8MWX9</accession>
<gene>
    <name evidence="1" type="ORF">NLJ89_g5427</name>
</gene>
<dbReference type="Proteomes" id="UP001148786">
    <property type="component" value="Unassembled WGS sequence"/>
</dbReference>
<keyword evidence="2" id="KW-1185">Reference proteome</keyword>
<dbReference type="InterPro" id="IPR054208">
    <property type="entry name" value="DUF6914"/>
</dbReference>